<evidence type="ECO:0000256" key="1">
    <source>
        <dbReference type="ARBA" id="ARBA00005854"/>
    </source>
</evidence>
<dbReference type="GO" id="GO:0051287">
    <property type="term" value="F:NAD binding"/>
    <property type="evidence" value="ECO:0007669"/>
    <property type="project" value="InterPro"/>
</dbReference>
<dbReference type="PANTHER" id="PTHR42789:SF1">
    <property type="entry name" value="D-ISOMER SPECIFIC 2-HYDROXYACID DEHYDROGENASE FAMILY PROTEIN (AFU_ORTHOLOGUE AFUA_6G10090)"/>
    <property type="match status" value="1"/>
</dbReference>
<name>A0A7C5JW15_THELI</name>
<dbReference type="SUPFAM" id="SSF51735">
    <property type="entry name" value="NAD(P)-binding Rossmann-fold domains"/>
    <property type="match status" value="1"/>
</dbReference>
<dbReference type="AlphaFoldDB" id="A0A7C5JW15"/>
<sequence length="59" mass="6359">WIAGAGLDVFEEEPLPKDHPLTKLDNVVLTPHIGASTVEAQERAGIEVAEKVVKILKGE</sequence>
<reference evidence="5" key="1">
    <citation type="journal article" date="2020" name="mSystems">
        <title>Genome- and Community-Level Interaction Insights into Carbon Utilization and Element Cycling Functions of Hydrothermarchaeota in Hydrothermal Sediment.</title>
        <authorList>
            <person name="Zhou Z."/>
            <person name="Liu Y."/>
            <person name="Xu W."/>
            <person name="Pan J."/>
            <person name="Luo Z.H."/>
            <person name="Li M."/>
        </authorList>
    </citation>
    <scope>NUCLEOTIDE SEQUENCE [LARGE SCALE GENOMIC DNA]</scope>
    <source>
        <strain evidence="5">HyVt-93</strain>
    </source>
</reference>
<proteinExistence type="inferred from homology"/>
<feature type="non-terminal residue" evidence="5">
    <location>
        <position position="1"/>
    </location>
</feature>
<dbReference type="InterPro" id="IPR036291">
    <property type="entry name" value="NAD(P)-bd_dom_sf"/>
</dbReference>
<comment type="similarity">
    <text evidence="1">Belongs to the D-isomer specific 2-hydroxyacid dehydrogenase family.</text>
</comment>
<dbReference type="EMBL" id="DRTU01000067">
    <property type="protein sequence ID" value="HHI00135.1"/>
    <property type="molecule type" value="Genomic_DNA"/>
</dbReference>
<dbReference type="InterPro" id="IPR006140">
    <property type="entry name" value="D-isomer_DH_NAD-bd"/>
</dbReference>
<evidence type="ECO:0000256" key="2">
    <source>
        <dbReference type="ARBA" id="ARBA00023002"/>
    </source>
</evidence>
<comment type="caution">
    <text evidence="5">The sequence shown here is derived from an EMBL/GenBank/DDBJ whole genome shotgun (WGS) entry which is preliminary data.</text>
</comment>
<dbReference type="PANTHER" id="PTHR42789">
    <property type="entry name" value="D-ISOMER SPECIFIC 2-HYDROXYACID DEHYDROGENASE FAMILY PROTEIN (AFU_ORTHOLOGUE AFUA_6G10090)"/>
    <property type="match status" value="1"/>
</dbReference>
<evidence type="ECO:0000259" key="4">
    <source>
        <dbReference type="Pfam" id="PF02826"/>
    </source>
</evidence>
<evidence type="ECO:0000256" key="3">
    <source>
        <dbReference type="ARBA" id="ARBA00023027"/>
    </source>
</evidence>
<feature type="domain" description="D-isomer specific 2-hydroxyacid dehydrogenase NAD-binding" evidence="4">
    <location>
        <begin position="1"/>
        <end position="34"/>
    </location>
</feature>
<accession>A0A7C5JW15</accession>
<dbReference type="Proteomes" id="UP000886217">
    <property type="component" value="Unassembled WGS sequence"/>
</dbReference>
<keyword evidence="2" id="KW-0560">Oxidoreductase</keyword>
<dbReference type="InterPro" id="IPR050857">
    <property type="entry name" value="D-2-hydroxyacid_DH"/>
</dbReference>
<dbReference type="Gene3D" id="3.40.50.720">
    <property type="entry name" value="NAD(P)-binding Rossmann-like Domain"/>
    <property type="match status" value="1"/>
</dbReference>
<dbReference type="Pfam" id="PF02826">
    <property type="entry name" value="2-Hacid_dh_C"/>
    <property type="match status" value="1"/>
</dbReference>
<dbReference type="GO" id="GO:0016491">
    <property type="term" value="F:oxidoreductase activity"/>
    <property type="evidence" value="ECO:0007669"/>
    <property type="project" value="UniProtKB-KW"/>
</dbReference>
<gene>
    <name evidence="5" type="ORF">ENL40_01445</name>
</gene>
<protein>
    <submittedName>
        <fullName evidence="5">3-phosphoglycerate dehydrogenase</fullName>
    </submittedName>
</protein>
<keyword evidence="3" id="KW-0520">NAD</keyword>
<evidence type="ECO:0000313" key="5">
    <source>
        <dbReference type="EMBL" id="HHI00135.1"/>
    </source>
</evidence>
<organism evidence="5">
    <name type="scientific">Thermococcus litoralis</name>
    <dbReference type="NCBI Taxonomy" id="2265"/>
    <lineage>
        <taxon>Archaea</taxon>
        <taxon>Methanobacteriati</taxon>
        <taxon>Methanobacteriota</taxon>
        <taxon>Thermococci</taxon>
        <taxon>Thermococcales</taxon>
        <taxon>Thermococcaceae</taxon>
        <taxon>Thermococcus</taxon>
    </lineage>
</organism>